<organism evidence="6 7">
    <name type="scientific">Camellia sinensis</name>
    <name type="common">Tea plant</name>
    <name type="synonym">Thea sinensis</name>
    <dbReference type="NCBI Taxonomy" id="4442"/>
    <lineage>
        <taxon>Eukaryota</taxon>
        <taxon>Viridiplantae</taxon>
        <taxon>Streptophyta</taxon>
        <taxon>Embryophyta</taxon>
        <taxon>Tracheophyta</taxon>
        <taxon>Spermatophyta</taxon>
        <taxon>Magnoliopsida</taxon>
        <taxon>eudicotyledons</taxon>
        <taxon>Gunneridae</taxon>
        <taxon>Pentapetalae</taxon>
        <taxon>asterids</taxon>
        <taxon>Ericales</taxon>
        <taxon>Theaceae</taxon>
        <taxon>Camellia</taxon>
    </lineage>
</organism>
<keyword evidence="3" id="KW-0653">Protein transport</keyword>
<evidence type="ECO:0000256" key="1">
    <source>
        <dbReference type="ARBA" id="ARBA00004308"/>
    </source>
</evidence>
<dbReference type="SUPFAM" id="SSF48371">
    <property type="entry name" value="ARM repeat"/>
    <property type="match status" value="1"/>
</dbReference>
<dbReference type="Proteomes" id="UP000593564">
    <property type="component" value="Unassembled WGS sequence"/>
</dbReference>
<dbReference type="PANTHER" id="PTHR22780">
    <property type="entry name" value="ADAPTIN, ALPHA/GAMMA/EPSILON"/>
    <property type="match status" value="1"/>
</dbReference>
<evidence type="ECO:0000256" key="3">
    <source>
        <dbReference type="ARBA" id="ARBA00022927"/>
    </source>
</evidence>
<dbReference type="GO" id="GO:0016192">
    <property type="term" value="P:vesicle-mediated transport"/>
    <property type="evidence" value="ECO:0007669"/>
    <property type="project" value="InterPro"/>
</dbReference>
<name>A0A7J7GG91_CAMSI</name>
<accession>A0A7J7GG91</accession>
<comment type="subcellular location">
    <subcellularLocation>
        <location evidence="1">Endomembrane system</location>
    </subcellularLocation>
</comment>
<dbReference type="EMBL" id="JACBKZ010000011">
    <property type="protein sequence ID" value="KAF5938424.1"/>
    <property type="molecule type" value="Genomic_DNA"/>
</dbReference>
<proteinExistence type="predicted"/>
<comment type="caution">
    <text evidence="6">The sequence shown here is derived from an EMBL/GenBank/DDBJ whole genome shotgun (WGS) entry which is preliminary data.</text>
</comment>
<keyword evidence="4" id="KW-0472">Membrane</keyword>
<evidence type="ECO:0000256" key="2">
    <source>
        <dbReference type="ARBA" id="ARBA00022448"/>
    </source>
</evidence>
<dbReference type="GO" id="GO:0012505">
    <property type="term" value="C:endomembrane system"/>
    <property type="evidence" value="ECO:0007669"/>
    <property type="project" value="UniProtKB-SubCell"/>
</dbReference>
<sequence>MAAPFIQSGSHNLKYMGINVLGRLIKTSPEIAIDCLEDICHINQSWTCFLTQDPDNTLKRKTFELLYKMTKSSNLEVIVDCMIDYMTNINDHYKAEIASRCVKLAEQFAPSNHCFIQTMNRVFKHAVDLVNIKVATT</sequence>
<evidence type="ECO:0000256" key="4">
    <source>
        <dbReference type="ARBA" id="ARBA00023136"/>
    </source>
</evidence>
<dbReference type="Gene3D" id="1.25.10.10">
    <property type="entry name" value="Leucine-rich Repeat Variant"/>
    <property type="match status" value="1"/>
</dbReference>
<feature type="domain" description="Clathrin/coatomer adaptor adaptin-like N-terminal" evidence="5">
    <location>
        <begin position="5"/>
        <end position="133"/>
    </location>
</feature>
<reference evidence="7" key="1">
    <citation type="journal article" date="2020" name="Nat. Commun.">
        <title>Genome assembly of wild tea tree DASZ reveals pedigree and selection history of tea varieties.</title>
        <authorList>
            <person name="Zhang W."/>
            <person name="Zhang Y."/>
            <person name="Qiu H."/>
            <person name="Guo Y."/>
            <person name="Wan H."/>
            <person name="Zhang X."/>
            <person name="Scossa F."/>
            <person name="Alseekh S."/>
            <person name="Zhang Q."/>
            <person name="Wang P."/>
            <person name="Xu L."/>
            <person name="Schmidt M.H."/>
            <person name="Jia X."/>
            <person name="Li D."/>
            <person name="Zhu A."/>
            <person name="Guo F."/>
            <person name="Chen W."/>
            <person name="Ni D."/>
            <person name="Usadel B."/>
            <person name="Fernie A.R."/>
            <person name="Wen W."/>
        </authorList>
    </citation>
    <scope>NUCLEOTIDE SEQUENCE [LARGE SCALE GENOMIC DNA]</scope>
    <source>
        <strain evidence="7">cv. G240</strain>
    </source>
</reference>
<evidence type="ECO:0000313" key="7">
    <source>
        <dbReference type="Proteomes" id="UP000593564"/>
    </source>
</evidence>
<reference evidence="6 7" key="2">
    <citation type="submission" date="2020-07" db="EMBL/GenBank/DDBJ databases">
        <title>Genome assembly of wild tea tree DASZ reveals pedigree and selection history of tea varieties.</title>
        <authorList>
            <person name="Zhang W."/>
        </authorList>
    </citation>
    <scope>NUCLEOTIDE SEQUENCE [LARGE SCALE GENOMIC DNA]</scope>
    <source>
        <strain evidence="7">cv. G240</strain>
        <tissue evidence="6">Leaf</tissue>
    </source>
</reference>
<dbReference type="GO" id="GO:0006886">
    <property type="term" value="P:intracellular protein transport"/>
    <property type="evidence" value="ECO:0007669"/>
    <property type="project" value="InterPro"/>
</dbReference>
<keyword evidence="2" id="KW-0813">Transport</keyword>
<dbReference type="InterPro" id="IPR016024">
    <property type="entry name" value="ARM-type_fold"/>
</dbReference>
<gene>
    <name evidence="6" type="ORF">HYC85_022683</name>
</gene>
<dbReference type="AlphaFoldDB" id="A0A7J7GG91"/>
<dbReference type="GO" id="GO:0030117">
    <property type="term" value="C:membrane coat"/>
    <property type="evidence" value="ECO:0007669"/>
    <property type="project" value="InterPro"/>
</dbReference>
<dbReference type="InterPro" id="IPR050840">
    <property type="entry name" value="Adaptor_Complx_Large_Subunit"/>
</dbReference>
<keyword evidence="7" id="KW-1185">Reference proteome</keyword>
<protein>
    <recommendedName>
        <fullName evidence="5">Clathrin/coatomer adaptor adaptin-like N-terminal domain-containing protein</fullName>
    </recommendedName>
</protein>
<dbReference type="Pfam" id="PF01602">
    <property type="entry name" value="Adaptin_N"/>
    <property type="match status" value="1"/>
</dbReference>
<dbReference type="InterPro" id="IPR002553">
    <property type="entry name" value="Clathrin/coatomer_adapt-like_N"/>
</dbReference>
<evidence type="ECO:0000259" key="5">
    <source>
        <dbReference type="Pfam" id="PF01602"/>
    </source>
</evidence>
<evidence type="ECO:0000313" key="6">
    <source>
        <dbReference type="EMBL" id="KAF5938424.1"/>
    </source>
</evidence>
<dbReference type="InterPro" id="IPR011989">
    <property type="entry name" value="ARM-like"/>
</dbReference>